<evidence type="ECO:0000313" key="8">
    <source>
        <dbReference type="EMBL" id="KAF7440025.1"/>
    </source>
</evidence>
<keyword evidence="3 6" id="KW-1133">Transmembrane helix</keyword>
<feature type="region of interest" description="Disordered" evidence="5">
    <location>
        <begin position="1"/>
        <end position="76"/>
    </location>
</feature>
<dbReference type="PANTHER" id="PTHR11132">
    <property type="entry name" value="SOLUTE CARRIER FAMILY 35"/>
    <property type="match status" value="1"/>
</dbReference>
<comment type="caution">
    <text evidence="8">The sequence shown here is derived from an EMBL/GenBank/DDBJ whole genome shotgun (WGS) entry which is preliminary data.</text>
</comment>
<feature type="domain" description="Sugar phosphate transporter" evidence="7">
    <location>
        <begin position="262"/>
        <end position="362"/>
    </location>
</feature>
<evidence type="ECO:0000256" key="2">
    <source>
        <dbReference type="ARBA" id="ARBA00022692"/>
    </source>
</evidence>
<evidence type="ECO:0000313" key="9">
    <source>
        <dbReference type="Proteomes" id="UP000623687"/>
    </source>
</evidence>
<keyword evidence="2 6" id="KW-0812">Transmembrane</keyword>
<dbReference type="OrthoDB" id="10261634at2759"/>
<evidence type="ECO:0000256" key="5">
    <source>
        <dbReference type="SAM" id="MobiDB-lite"/>
    </source>
</evidence>
<dbReference type="VEuPathDB" id="FungiDB:PC9H_000366"/>
<evidence type="ECO:0000256" key="1">
    <source>
        <dbReference type="ARBA" id="ARBA00004141"/>
    </source>
</evidence>
<sequence length="827" mass="88238">MATDTKMRTRPPRPLKHVRVSSLRSFHKEPYPPTSPSSDVDPRSLGGLLPSPSTSSPTRRHASGSSAFVPPTETNTTGGVSSASVTAMLVPLFCYFSLNLLLTLYNKIVLVRFPFPYTLTAFHALAGTLGANLLVHYPSLALRVSQIPRRPIPSLPPFFARYTWRLRRLWFRMSDRFGGVREHRPLTAPASAPGLESYRLGESEVADSFYMSTHSGMQSHPGSSPTHRQPFSERSTDTHPSVGPSHVPREVLKPSSFDLTPKETLVIVAFSVLYTINIVVSNMSLGLVTVPFHQVVRSSAPFFTIALSAGVLGQHASKAKIISLIPVIAGVGFATYGDYYFTPWGFALTLLGTLLAALKTVITHFIQSSGRFTRSSAPKHDEKTLPSPARSVVVGAIHTPIRTDLPWTRNPDGLSEISSGEHTHRHNLTLSDLFPRSPSHSPASSIAQHSSNDSINAYLSVPSSTSISNLGSMSTAHSISSEAFQGSIHNMYLGDDGLHSSHSFQSSSSASSVFVPPSPSPSSRIMPTSPLANVATFASTAFSPTNGDASVPSVLGMSRPPPQSPTRTHSLRSSDSPSSLSPSSVGREVGDRSDLQAFRFPRAVTPPPPYSVTDVSSGSTGLASSSSYGQSSGIVDELNMAGASYPLSSSLSAASVSSISTNGNLPPSISSPDSGVTKYMTATAPAGGQAVSRHNGLLRPMRPLDLLLLTSPLAFIQCVLIAHFSGELDKVRHYSQHEMSNTKLMALLVNGLIAFGLNVVSFTANKKIGALGMSVAANVKQVLTILIAVVIFELRISGTNAIGILLTLFGGAWYARVEYAEKTRRSG</sequence>
<comment type="subcellular location">
    <subcellularLocation>
        <location evidence="1">Membrane</location>
        <topology evidence="1">Multi-pass membrane protein</topology>
    </subcellularLocation>
</comment>
<feature type="compositionally biased region" description="Basic residues" evidence="5">
    <location>
        <begin position="8"/>
        <end position="19"/>
    </location>
</feature>
<proteinExistence type="predicted"/>
<accession>A0A8H7A8F7</accession>
<dbReference type="Proteomes" id="UP000623687">
    <property type="component" value="Unassembled WGS sequence"/>
</dbReference>
<feature type="transmembrane region" description="Helical" evidence="6">
    <location>
        <begin position="85"/>
        <end position="105"/>
    </location>
</feature>
<feature type="compositionally biased region" description="Low complexity" evidence="5">
    <location>
        <begin position="616"/>
        <end position="628"/>
    </location>
</feature>
<dbReference type="Pfam" id="PF03151">
    <property type="entry name" value="TPT"/>
    <property type="match status" value="2"/>
</dbReference>
<dbReference type="InterPro" id="IPR004853">
    <property type="entry name" value="Sugar_P_trans_dom"/>
</dbReference>
<feature type="transmembrane region" description="Helical" evidence="6">
    <location>
        <begin position="798"/>
        <end position="815"/>
    </location>
</feature>
<feature type="transmembrane region" description="Helical" evidence="6">
    <location>
        <begin position="265"/>
        <end position="288"/>
    </location>
</feature>
<feature type="transmembrane region" description="Helical" evidence="6">
    <location>
        <begin position="744"/>
        <end position="764"/>
    </location>
</feature>
<dbReference type="EMBL" id="JACETU010000001">
    <property type="protein sequence ID" value="KAF7440025.1"/>
    <property type="molecule type" value="Genomic_DNA"/>
</dbReference>
<protein>
    <submittedName>
        <fullName evidence="8">UAA transporter</fullName>
    </submittedName>
</protein>
<feature type="transmembrane region" description="Helical" evidence="6">
    <location>
        <begin position="771"/>
        <end position="792"/>
    </location>
</feature>
<dbReference type="GO" id="GO:0016020">
    <property type="term" value="C:membrane"/>
    <property type="evidence" value="ECO:0007669"/>
    <property type="project" value="UniProtKB-SubCell"/>
</dbReference>
<feature type="domain" description="Sugar phosphate transporter" evidence="7">
    <location>
        <begin position="706"/>
        <end position="814"/>
    </location>
</feature>
<dbReference type="InterPro" id="IPR050186">
    <property type="entry name" value="TPT_transporter"/>
</dbReference>
<feature type="region of interest" description="Disordered" evidence="5">
    <location>
        <begin position="501"/>
        <end position="527"/>
    </location>
</feature>
<dbReference type="AlphaFoldDB" id="A0A8H7A8F7"/>
<evidence type="ECO:0000259" key="7">
    <source>
        <dbReference type="Pfam" id="PF03151"/>
    </source>
</evidence>
<dbReference type="RefSeq" id="XP_036635869.1">
    <property type="nucleotide sequence ID" value="XM_036770024.1"/>
</dbReference>
<evidence type="ECO:0000256" key="4">
    <source>
        <dbReference type="ARBA" id="ARBA00023136"/>
    </source>
</evidence>
<feature type="transmembrane region" description="Helical" evidence="6">
    <location>
        <begin position="343"/>
        <end position="366"/>
    </location>
</feature>
<feature type="region of interest" description="Disordered" evidence="5">
    <location>
        <begin position="214"/>
        <end position="249"/>
    </location>
</feature>
<feature type="transmembrane region" description="Helical" evidence="6">
    <location>
        <begin position="706"/>
        <end position="724"/>
    </location>
</feature>
<feature type="compositionally biased region" description="Low complexity" evidence="5">
    <location>
        <begin position="43"/>
        <end position="57"/>
    </location>
</feature>
<keyword evidence="4 6" id="KW-0472">Membrane</keyword>
<dbReference type="GeneID" id="59370207"/>
<reference evidence="8" key="1">
    <citation type="submission" date="2019-07" db="EMBL/GenBank/DDBJ databases">
        <authorList>
            <person name="Palmer J.M."/>
        </authorList>
    </citation>
    <scope>NUCLEOTIDE SEQUENCE</scope>
    <source>
        <strain evidence="8">PC9</strain>
    </source>
</reference>
<feature type="transmembrane region" description="Helical" evidence="6">
    <location>
        <begin position="117"/>
        <end position="135"/>
    </location>
</feature>
<feature type="compositionally biased region" description="Low complexity" evidence="5">
    <location>
        <begin position="571"/>
        <end position="584"/>
    </location>
</feature>
<gene>
    <name evidence="8" type="primary">DRP1</name>
    <name evidence="8" type="ORF">PC9H_000366</name>
</gene>
<evidence type="ECO:0000256" key="3">
    <source>
        <dbReference type="ARBA" id="ARBA00022989"/>
    </source>
</evidence>
<feature type="compositionally biased region" description="Polar residues" evidence="5">
    <location>
        <begin position="214"/>
        <end position="229"/>
    </location>
</feature>
<evidence type="ECO:0000256" key="6">
    <source>
        <dbReference type="SAM" id="Phobius"/>
    </source>
</evidence>
<keyword evidence="9" id="KW-1185">Reference proteome</keyword>
<name>A0A8H7A8F7_PLEOS</name>
<feature type="region of interest" description="Disordered" evidence="5">
    <location>
        <begin position="548"/>
        <end position="628"/>
    </location>
</feature>
<organism evidence="8 9">
    <name type="scientific">Pleurotus ostreatus</name>
    <name type="common">Oyster mushroom</name>
    <name type="synonym">White-rot fungus</name>
    <dbReference type="NCBI Taxonomy" id="5322"/>
    <lineage>
        <taxon>Eukaryota</taxon>
        <taxon>Fungi</taxon>
        <taxon>Dikarya</taxon>
        <taxon>Basidiomycota</taxon>
        <taxon>Agaricomycotina</taxon>
        <taxon>Agaricomycetes</taxon>
        <taxon>Agaricomycetidae</taxon>
        <taxon>Agaricales</taxon>
        <taxon>Pleurotineae</taxon>
        <taxon>Pleurotaceae</taxon>
        <taxon>Pleurotus</taxon>
    </lineage>
</organism>